<keyword evidence="3" id="KW-1185">Reference proteome</keyword>
<reference evidence="2 3" key="1">
    <citation type="submission" date="2021-04" db="EMBL/GenBank/DDBJ databases">
        <authorList>
            <person name="Bliznina A."/>
        </authorList>
    </citation>
    <scope>NUCLEOTIDE SEQUENCE [LARGE SCALE GENOMIC DNA]</scope>
</reference>
<sequence length="170" mass="19583">MRGIGNVEKLKKYLVCLWVAAMIILVVIIGFRIVDADIILDQSWYMLILMISLCTTVIAILLEGPVQRYLNSRPPPVSLARQYGLSRRAARPNNREDVEIDNRSDPPSYLSSILEDRSLIPFFQNMQNIRFHETFHIPVFEAPPTYEECNVLKDHEDEVDNEDSSEIFSV</sequence>
<keyword evidence="1" id="KW-0472">Membrane</keyword>
<proteinExistence type="predicted"/>
<protein>
    <submittedName>
        <fullName evidence="2">Oidioi.mRNA.OKI2018_I69.PAR.g9755.t1.cds</fullName>
    </submittedName>
</protein>
<keyword evidence="1" id="KW-1133">Transmembrane helix</keyword>
<feature type="transmembrane region" description="Helical" evidence="1">
    <location>
        <begin position="12"/>
        <end position="31"/>
    </location>
</feature>
<accession>A0ABN7RPZ6</accession>
<evidence type="ECO:0000256" key="1">
    <source>
        <dbReference type="SAM" id="Phobius"/>
    </source>
</evidence>
<organism evidence="2 3">
    <name type="scientific">Oikopleura dioica</name>
    <name type="common">Tunicate</name>
    <dbReference type="NCBI Taxonomy" id="34765"/>
    <lineage>
        <taxon>Eukaryota</taxon>
        <taxon>Metazoa</taxon>
        <taxon>Chordata</taxon>
        <taxon>Tunicata</taxon>
        <taxon>Appendicularia</taxon>
        <taxon>Copelata</taxon>
        <taxon>Oikopleuridae</taxon>
        <taxon>Oikopleura</taxon>
    </lineage>
</organism>
<name>A0ABN7RPZ6_OIKDI</name>
<dbReference type="EMBL" id="OU015568">
    <property type="protein sequence ID" value="CAG5080970.1"/>
    <property type="molecule type" value="Genomic_DNA"/>
</dbReference>
<evidence type="ECO:0000313" key="2">
    <source>
        <dbReference type="EMBL" id="CAG5080970.1"/>
    </source>
</evidence>
<gene>
    <name evidence="2" type="ORF">OKIOD_LOCUS1313</name>
</gene>
<evidence type="ECO:0000313" key="3">
    <source>
        <dbReference type="Proteomes" id="UP001158576"/>
    </source>
</evidence>
<dbReference type="Proteomes" id="UP001158576">
    <property type="component" value="Chromosome PAR"/>
</dbReference>
<keyword evidence="1" id="KW-0812">Transmembrane</keyword>
<feature type="transmembrane region" description="Helical" evidence="1">
    <location>
        <begin position="43"/>
        <end position="62"/>
    </location>
</feature>